<evidence type="ECO:0000313" key="3">
    <source>
        <dbReference type="EMBL" id="MFC4624831.1"/>
    </source>
</evidence>
<keyword evidence="4" id="KW-1185">Reference proteome</keyword>
<dbReference type="PROSITE" id="PS00080">
    <property type="entry name" value="MULTICOPPER_OXIDASE2"/>
    <property type="match status" value="1"/>
</dbReference>
<dbReference type="Pfam" id="PF07731">
    <property type="entry name" value="Cu-oxidase_2"/>
    <property type="match status" value="1"/>
</dbReference>
<dbReference type="Proteomes" id="UP001596042">
    <property type="component" value="Unassembled WGS sequence"/>
</dbReference>
<sequence>MRSARRIPKLLENDGDGRWLLHCHHLYHMATGMMTCVDYEG</sequence>
<dbReference type="InterPro" id="IPR008972">
    <property type="entry name" value="Cupredoxin"/>
</dbReference>
<keyword evidence="1" id="KW-0479">Metal-binding</keyword>
<protein>
    <submittedName>
        <fullName evidence="3">Multicopper oxidase domain-containing protein</fullName>
    </submittedName>
</protein>
<accession>A0ABV9H5P9</accession>
<dbReference type="InterPro" id="IPR011706">
    <property type="entry name" value="Cu-oxidase_C"/>
</dbReference>
<dbReference type="EMBL" id="JBHSEL010000047">
    <property type="protein sequence ID" value="MFC4624831.1"/>
    <property type="molecule type" value="Genomic_DNA"/>
</dbReference>
<proteinExistence type="predicted"/>
<comment type="caution">
    <text evidence="3">The sequence shown here is derived from an EMBL/GenBank/DDBJ whole genome shotgun (WGS) entry which is preliminary data.</text>
</comment>
<feature type="domain" description="Plastocyanin-like" evidence="2">
    <location>
        <begin position="13"/>
        <end position="37"/>
    </location>
</feature>
<reference evidence="4" key="1">
    <citation type="journal article" date="2019" name="Int. J. Syst. Evol. Microbiol.">
        <title>The Global Catalogue of Microorganisms (GCM) 10K type strain sequencing project: providing services to taxonomists for standard genome sequencing and annotation.</title>
        <authorList>
            <consortium name="The Broad Institute Genomics Platform"/>
            <consortium name="The Broad Institute Genome Sequencing Center for Infectious Disease"/>
            <person name="Wu L."/>
            <person name="Ma J."/>
        </authorList>
    </citation>
    <scope>NUCLEOTIDE SEQUENCE [LARGE SCALE GENOMIC DNA]</scope>
    <source>
        <strain evidence="4">CGMCC 1.15731</strain>
    </source>
</reference>
<dbReference type="Gene3D" id="2.60.40.420">
    <property type="entry name" value="Cupredoxins - blue copper proteins"/>
    <property type="match status" value="1"/>
</dbReference>
<dbReference type="SUPFAM" id="SSF49503">
    <property type="entry name" value="Cupredoxins"/>
    <property type="match status" value="1"/>
</dbReference>
<dbReference type="RefSeq" id="WP_374833500.1">
    <property type="nucleotide sequence ID" value="NZ_JBHEEZ010000026.1"/>
</dbReference>
<evidence type="ECO:0000313" key="4">
    <source>
        <dbReference type="Proteomes" id="UP001596042"/>
    </source>
</evidence>
<evidence type="ECO:0000259" key="2">
    <source>
        <dbReference type="Pfam" id="PF07731"/>
    </source>
</evidence>
<gene>
    <name evidence="3" type="ORF">ACFO1V_06275</name>
</gene>
<dbReference type="InterPro" id="IPR002355">
    <property type="entry name" value="Cu_oxidase_Cu_BS"/>
</dbReference>
<name>A0ABV9H5P9_9HYPH</name>
<organism evidence="3 4">
    <name type="scientific">Daeguia caeni</name>
    <dbReference type="NCBI Taxonomy" id="439612"/>
    <lineage>
        <taxon>Bacteria</taxon>
        <taxon>Pseudomonadati</taxon>
        <taxon>Pseudomonadota</taxon>
        <taxon>Alphaproteobacteria</taxon>
        <taxon>Hyphomicrobiales</taxon>
        <taxon>Brucellaceae</taxon>
        <taxon>Daeguia</taxon>
    </lineage>
</organism>
<evidence type="ECO:0000256" key="1">
    <source>
        <dbReference type="ARBA" id="ARBA00022723"/>
    </source>
</evidence>